<protein>
    <submittedName>
        <fullName evidence="2">Uncharacterized protein</fullName>
    </submittedName>
</protein>
<name>A0A0A2IDF7_PENEN</name>
<evidence type="ECO:0000256" key="1">
    <source>
        <dbReference type="SAM" id="MobiDB-lite"/>
    </source>
</evidence>
<dbReference type="VEuPathDB" id="FungiDB:PEXP_100780"/>
<comment type="caution">
    <text evidence="2">The sequence shown here is derived from an EMBL/GenBank/DDBJ whole genome shotgun (WGS) entry which is preliminary data.</text>
</comment>
<feature type="compositionally biased region" description="Polar residues" evidence="1">
    <location>
        <begin position="56"/>
        <end position="79"/>
    </location>
</feature>
<evidence type="ECO:0000313" key="2">
    <source>
        <dbReference type="EMBL" id="KGO54055.1"/>
    </source>
</evidence>
<accession>A0A0A2IDF7</accession>
<keyword evidence="3" id="KW-1185">Reference proteome</keyword>
<dbReference type="PhylomeDB" id="A0A0A2IDF7"/>
<feature type="region of interest" description="Disordered" evidence="1">
    <location>
        <begin position="51"/>
        <end position="84"/>
    </location>
</feature>
<dbReference type="AlphaFoldDB" id="A0A0A2IDF7"/>
<dbReference type="RefSeq" id="XP_016596562.1">
    <property type="nucleotide sequence ID" value="XM_016739868.1"/>
</dbReference>
<sequence>MPSDTTSKIDSHASFQTRIDALGARLENLEKNSQHPLENDRSRYSTGLAETLPRMNETNQGSKSTEVSSIPSRVTTPNDSSHRTAEAHRFIQNELEQNDGMTKDRQNVLTSALDFVARFSHPSLPQPNLNVLDTEEDLVSGSTPPELLYMMLPVETTDEIDDETQASLYWCYYLDKVLSCLFVRQPSLPKLRIDPASMIPVNSANPLQTTVKIMVEMAKIQEEVLEMQLNQDVVADKSRVDAIVISADSLLALIKEVILLYPFQFYGDN</sequence>
<reference evidence="2 3" key="1">
    <citation type="journal article" date="2015" name="Mol. Plant Microbe Interact.">
        <title>Genome, transcriptome, and functional analyses of Penicillium expansum provide new insights into secondary metabolism and pathogenicity.</title>
        <authorList>
            <person name="Ballester A.R."/>
            <person name="Marcet-Houben M."/>
            <person name="Levin E."/>
            <person name="Sela N."/>
            <person name="Selma-Lazaro C."/>
            <person name="Carmona L."/>
            <person name="Wisniewski M."/>
            <person name="Droby S."/>
            <person name="Gonzalez-Candelas L."/>
            <person name="Gabaldon T."/>
        </authorList>
    </citation>
    <scope>NUCLEOTIDE SEQUENCE [LARGE SCALE GENOMIC DNA]</scope>
    <source>
        <strain evidence="2 3">MD-8</strain>
    </source>
</reference>
<dbReference type="OrthoDB" id="103819at2759"/>
<evidence type="ECO:0000313" key="3">
    <source>
        <dbReference type="Proteomes" id="UP000030143"/>
    </source>
</evidence>
<dbReference type="HOGENOM" id="CLU_1034802_0_0_1"/>
<dbReference type="STRING" id="27334.A0A0A2IDF7"/>
<dbReference type="Proteomes" id="UP000030143">
    <property type="component" value="Unassembled WGS sequence"/>
</dbReference>
<proteinExistence type="predicted"/>
<gene>
    <name evidence="2" type="ORF">PEX2_025930</name>
</gene>
<dbReference type="GeneID" id="27675287"/>
<organism evidence="2 3">
    <name type="scientific">Penicillium expansum</name>
    <name type="common">Blue mold rot fungus</name>
    <dbReference type="NCBI Taxonomy" id="27334"/>
    <lineage>
        <taxon>Eukaryota</taxon>
        <taxon>Fungi</taxon>
        <taxon>Dikarya</taxon>
        <taxon>Ascomycota</taxon>
        <taxon>Pezizomycotina</taxon>
        <taxon>Eurotiomycetes</taxon>
        <taxon>Eurotiomycetidae</taxon>
        <taxon>Eurotiales</taxon>
        <taxon>Aspergillaceae</taxon>
        <taxon>Penicillium</taxon>
    </lineage>
</organism>
<dbReference type="EMBL" id="JQFZ01000238">
    <property type="protein sequence ID" value="KGO54055.1"/>
    <property type="molecule type" value="Genomic_DNA"/>
</dbReference>